<evidence type="ECO:0000256" key="7">
    <source>
        <dbReference type="ARBA" id="ARBA00023033"/>
    </source>
</evidence>
<evidence type="ECO:0000313" key="9">
    <source>
        <dbReference type="EMBL" id="KEF60497.1"/>
    </source>
</evidence>
<evidence type="ECO:0000256" key="2">
    <source>
        <dbReference type="ARBA" id="ARBA00010617"/>
    </source>
</evidence>
<organism evidence="9 10">
    <name type="scientific">Exophiala aquamarina CBS 119918</name>
    <dbReference type="NCBI Taxonomy" id="1182545"/>
    <lineage>
        <taxon>Eukaryota</taxon>
        <taxon>Fungi</taxon>
        <taxon>Dikarya</taxon>
        <taxon>Ascomycota</taxon>
        <taxon>Pezizomycotina</taxon>
        <taxon>Eurotiomycetes</taxon>
        <taxon>Chaetothyriomycetidae</taxon>
        <taxon>Chaetothyriales</taxon>
        <taxon>Herpotrichiellaceae</taxon>
        <taxon>Exophiala</taxon>
    </lineage>
</organism>
<dbReference type="GO" id="GO:0005506">
    <property type="term" value="F:iron ion binding"/>
    <property type="evidence" value="ECO:0007669"/>
    <property type="project" value="InterPro"/>
</dbReference>
<dbReference type="CDD" id="cd11065">
    <property type="entry name" value="CYP64-like"/>
    <property type="match status" value="1"/>
</dbReference>
<keyword evidence="3 8" id="KW-0349">Heme</keyword>
<dbReference type="AlphaFoldDB" id="A0A072PL62"/>
<dbReference type="VEuPathDB" id="FungiDB:A1O9_02058"/>
<dbReference type="GO" id="GO:0020037">
    <property type="term" value="F:heme binding"/>
    <property type="evidence" value="ECO:0007669"/>
    <property type="project" value="InterPro"/>
</dbReference>
<dbReference type="EMBL" id="AMGV01000002">
    <property type="protein sequence ID" value="KEF60497.1"/>
    <property type="molecule type" value="Genomic_DNA"/>
</dbReference>
<evidence type="ECO:0000256" key="3">
    <source>
        <dbReference type="ARBA" id="ARBA00022617"/>
    </source>
</evidence>
<dbReference type="Gene3D" id="1.10.630.10">
    <property type="entry name" value="Cytochrome P450"/>
    <property type="match status" value="1"/>
</dbReference>
<proteinExistence type="inferred from homology"/>
<keyword evidence="10" id="KW-1185">Reference proteome</keyword>
<name>A0A072PL62_9EURO</name>
<sequence length="516" mass="58782">MALLLFASAGGLVCLIIYYLALSFRPGKRLPPGPKRLPVIGNLHQAPTEYPWRTYQQWTKQYGPIFSLQYGLSTIIMLGDAKVARELLDKRSNIYSSRPHVVMGGDIVSKGFRTLLMPYGAQWRLHQRLQASYLNVRVSQTYCELQDIESKQLVFEMLSTSDFTNRFHRYSSSLIYTLAYGKRMERGDESEVEAIDQIMDNFLYAARVGTWIVDALPMLNLLPKWLAPWKRYGDELHEFEARNYSTFMHEALKRESWNWCKQVKAMPESRNMSPLEQAYDVGIIYEAGSDTTTMALEIFVMAAVLYPSVMQKAQAELDSVVGPDRLPSFSDKARLPLIDGMVKEVLRWRPVSAGGIPHAVTQDDEYMGYTIPKGATVIGNHWAISLDEAVYDKPNTFDPERWIKHPDLPLVAFGFGRRQCTGQHIAKNSLFINIARLLWAFDIGHAFEEINGVKVKHQVDPFAFTQGFNSRPLPFKASFKVRSAQAADVARREWKAAEVDTNIILESIRHLQKGKS</sequence>
<dbReference type="OrthoDB" id="1470350at2759"/>
<evidence type="ECO:0000256" key="5">
    <source>
        <dbReference type="ARBA" id="ARBA00023002"/>
    </source>
</evidence>
<comment type="similarity">
    <text evidence="2">Belongs to the cytochrome P450 family.</text>
</comment>
<dbReference type="PRINTS" id="PR00385">
    <property type="entry name" value="P450"/>
</dbReference>
<comment type="caution">
    <text evidence="9">The sequence shown here is derived from an EMBL/GenBank/DDBJ whole genome shotgun (WGS) entry which is preliminary data.</text>
</comment>
<evidence type="ECO:0000256" key="1">
    <source>
        <dbReference type="ARBA" id="ARBA00001971"/>
    </source>
</evidence>
<gene>
    <name evidence="9" type="ORF">A1O9_02058</name>
</gene>
<comment type="cofactor">
    <cofactor evidence="1 8">
        <name>heme</name>
        <dbReference type="ChEBI" id="CHEBI:30413"/>
    </cofactor>
</comment>
<dbReference type="Proteomes" id="UP000027920">
    <property type="component" value="Unassembled WGS sequence"/>
</dbReference>
<dbReference type="PRINTS" id="PR00463">
    <property type="entry name" value="EP450I"/>
</dbReference>
<reference evidence="9 10" key="1">
    <citation type="submission" date="2013-03" db="EMBL/GenBank/DDBJ databases">
        <title>The Genome Sequence of Exophiala aquamarina CBS 119918.</title>
        <authorList>
            <consortium name="The Broad Institute Genomics Platform"/>
            <person name="Cuomo C."/>
            <person name="de Hoog S."/>
            <person name="Gorbushina A."/>
            <person name="Walker B."/>
            <person name="Young S.K."/>
            <person name="Zeng Q."/>
            <person name="Gargeya S."/>
            <person name="Fitzgerald M."/>
            <person name="Haas B."/>
            <person name="Abouelleil A."/>
            <person name="Allen A.W."/>
            <person name="Alvarado L."/>
            <person name="Arachchi H.M."/>
            <person name="Berlin A.M."/>
            <person name="Chapman S.B."/>
            <person name="Gainer-Dewar J."/>
            <person name="Goldberg J."/>
            <person name="Griggs A."/>
            <person name="Gujja S."/>
            <person name="Hansen M."/>
            <person name="Howarth C."/>
            <person name="Imamovic A."/>
            <person name="Ireland A."/>
            <person name="Larimer J."/>
            <person name="McCowan C."/>
            <person name="Murphy C."/>
            <person name="Pearson M."/>
            <person name="Poon T.W."/>
            <person name="Priest M."/>
            <person name="Roberts A."/>
            <person name="Saif S."/>
            <person name="Shea T."/>
            <person name="Sisk P."/>
            <person name="Sykes S."/>
            <person name="Wortman J."/>
            <person name="Nusbaum C."/>
            <person name="Birren B."/>
        </authorList>
    </citation>
    <scope>NUCLEOTIDE SEQUENCE [LARGE SCALE GENOMIC DNA]</scope>
    <source>
        <strain evidence="9 10">CBS 119918</strain>
    </source>
</reference>
<keyword evidence="6 8" id="KW-0408">Iron</keyword>
<dbReference type="PANTHER" id="PTHR46300">
    <property type="entry name" value="P450, PUTATIVE (EUROFUNG)-RELATED-RELATED"/>
    <property type="match status" value="1"/>
</dbReference>
<dbReference type="STRING" id="1182545.A0A072PL62"/>
<feature type="binding site" description="axial binding residue" evidence="8">
    <location>
        <position position="420"/>
    </location>
    <ligand>
        <name>heme</name>
        <dbReference type="ChEBI" id="CHEBI:30413"/>
    </ligand>
    <ligandPart>
        <name>Fe</name>
        <dbReference type="ChEBI" id="CHEBI:18248"/>
    </ligandPart>
</feature>
<keyword evidence="7" id="KW-0503">Monooxygenase</keyword>
<dbReference type="GO" id="GO:0004497">
    <property type="term" value="F:monooxygenase activity"/>
    <property type="evidence" value="ECO:0007669"/>
    <property type="project" value="UniProtKB-KW"/>
</dbReference>
<dbReference type="Pfam" id="PF00067">
    <property type="entry name" value="p450"/>
    <property type="match status" value="1"/>
</dbReference>
<dbReference type="InterPro" id="IPR002401">
    <property type="entry name" value="Cyt_P450_E_grp-I"/>
</dbReference>
<dbReference type="PANTHER" id="PTHR46300:SF1">
    <property type="entry name" value="P450, PUTATIVE (EUROFUNG)-RELATED"/>
    <property type="match status" value="1"/>
</dbReference>
<evidence type="ECO:0000256" key="8">
    <source>
        <dbReference type="PIRSR" id="PIRSR602401-1"/>
    </source>
</evidence>
<keyword evidence="5" id="KW-0560">Oxidoreductase</keyword>
<protein>
    <recommendedName>
        <fullName evidence="11">Cytochrome P450 oxidoreductase</fullName>
    </recommendedName>
</protein>
<dbReference type="GO" id="GO:0016705">
    <property type="term" value="F:oxidoreductase activity, acting on paired donors, with incorporation or reduction of molecular oxygen"/>
    <property type="evidence" value="ECO:0007669"/>
    <property type="project" value="InterPro"/>
</dbReference>
<accession>A0A072PL62</accession>
<keyword evidence="4 8" id="KW-0479">Metal-binding</keyword>
<dbReference type="InterPro" id="IPR036396">
    <property type="entry name" value="Cyt_P450_sf"/>
</dbReference>
<dbReference type="HOGENOM" id="CLU_001570_2_3_1"/>
<evidence type="ECO:0008006" key="11">
    <source>
        <dbReference type="Google" id="ProtNLM"/>
    </source>
</evidence>
<dbReference type="GeneID" id="25277003"/>
<evidence type="ECO:0000313" key="10">
    <source>
        <dbReference type="Proteomes" id="UP000027920"/>
    </source>
</evidence>
<dbReference type="SUPFAM" id="SSF48264">
    <property type="entry name" value="Cytochrome P450"/>
    <property type="match status" value="1"/>
</dbReference>
<evidence type="ECO:0000256" key="4">
    <source>
        <dbReference type="ARBA" id="ARBA00022723"/>
    </source>
</evidence>
<dbReference type="InterPro" id="IPR001128">
    <property type="entry name" value="Cyt_P450"/>
</dbReference>
<evidence type="ECO:0000256" key="6">
    <source>
        <dbReference type="ARBA" id="ARBA00023004"/>
    </source>
</evidence>
<dbReference type="InterPro" id="IPR050364">
    <property type="entry name" value="Cytochrome_P450_fung"/>
</dbReference>
<dbReference type="RefSeq" id="XP_013263087.1">
    <property type="nucleotide sequence ID" value="XM_013407633.1"/>
</dbReference>